<protein>
    <submittedName>
        <fullName evidence="2">Uncharacterized protein</fullName>
    </submittedName>
</protein>
<feature type="compositionally biased region" description="Low complexity" evidence="1">
    <location>
        <begin position="77"/>
        <end position="92"/>
    </location>
</feature>
<name>A0ABD2AHH0_VESSQ</name>
<evidence type="ECO:0000256" key="1">
    <source>
        <dbReference type="SAM" id="MobiDB-lite"/>
    </source>
</evidence>
<keyword evidence="3" id="KW-1185">Reference proteome</keyword>
<comment type="caution">
    <text evidence="2">The sequence shown here is derived from an EMBL/GenBank/DDBJ whole genome shotgun (WGS) entry which is preliminary data.</text>
</comment>
<sequence>MPRWTPNPPLRSYLYQHQGRLSVWTLIDSLIVYYSCILDIGWPDLLSKVHHQQYPSFFAHSSATLLTAVPARVRQHTSNTSNTSTNTSSNTNANKRVA</sequence>
<feature type="region of interest" description="Disordered" evidence="1">
    <location>
        <begin position="72"/>
        <end position="98"/>
    </location>
</feature>
<gene>
    <name evidence="2" type="ORF">V1478_011554</name>
</gene>
<dbReference type="AlphaFoldDB" id="A0ABD2AHH0"/>
<evidence type="ECO:0000313" key="2">
    <source>
        <dbReference type="EMBL" id="KAL2719135.1"/>
    </source>
</evidence>
<reference evidence="2 3" key="1">
    <citation type="journal article" date="2024" name="Ann. Entomol. Soc. Am.">
        <title>Genomic analyses of the southern and eastern yellowjacket wasps (Hymenoptera: Vespidae) reveal evolutionary signatures of social life.</title>
        <authorList>
            <person name="Catto M.A."/>
            <person name="Caine P.B."/>
            <person name="Orr S.E."/>
            <person name="Hunt B.G."/>
            <person name="Goodisman M.A.D."/>
        </authorList>
    </citation>
    <scope>NUCLEOTIDE SEQUENCE [LARGE SCALE GENOMIC DNA]</scope>
    <source>
        <strain evidence="2">233</strain>
        <tissue evidence="2">Head and thorax</tissue>
    </source>
</reference>
<dbReference type="Proteomes" id="UP001607302">
    <property type="component" value="Unassembled WGS sequence"/>
</dbReference>
<evidence type="ECO:0000313" key="3">
    <source>
        <dbReference type="Proteomes" id="UP001607302"/>
    </source>
</evidence>
<proteinExistence type="predicted"/>
<accession>A0ABD2AHH0</accession>
<organism evidence="2 3">
    <name type="scientific">Vespula squamosa</name>
    <name type="common">Southern yellow jacket</name>
    <name type="synonym">Wasp</name>
    <dbReference type="NCBI Taxonomy" id="30214"/>
    <lineage>
        <taxon>Eukaryota</taxon>
        <taxon>Metazoa</taxon>
        <taxon>Ecdysozoa</taxon>
        <taxon>Arthropoda</taxon>
        <taxon>Hexapoda</taxon>
        <taxon>Insecta</taxon>
        <taxon>Pterygota</taxon>
        <taxon>Neoptera</taxon>
        <taxon>Endopterygota</taxon>
        <taxon>Hymenoptera</taxon>
        <taxon>Apocrita</taxon>
        <taxon>Aculeata</taxon>
        <taxon>Vespoidea</taxon>
        <taxon>Vespidae</taxon>
        <taxon>Vespinae</taxon>
        <taxon>Vespula</taxon>
    </lineage>
</organism>
<dbReference type="EMBL" id="JAUDFV010000151">
    <property type="protein sequence ID" value="KAL2719135.1"/>
    <property type="molecule type" value="Genomic_DNA"/>
</dbReference>